<proteinExistence type="predicted"/>
<feature type="non-terminal residue" evidence="9">
    <location>
        <position position="142"/>
    </location>
</feature>
<keyword evidence="3" id="KW-0997">Cell inner membrane</keyword>
<gene>
    <name evidence="9" type="ORF">METZ01_LOCUS396338</name>
</gene>
<feature type="transmembrane region" description="Helical" evidence="7">
    <location>
        <begin position="12"/>
        <end position="33"/>
    </location>
</feature>
<evidence type="ECO:0000256" key="3">
    <source>
        <dbReference type="ARBA" id="ARBA00022519"/>
    </source>
</evidence>
<keyword evidence="6 7" id="KW-0472">Membrane</keyword>
<protein>
    <recommendedName>
        <fullName evidence="8">TRAP C4-dicarboxylate transport system permease DctM subunit domain-containing protein</fullName>
    </recommendedName>
</protein>
<evidence type="ECO:0000256" key="6">
    <source>
        <dbReference type="ARBA" id="ARBA00023136"/>
    </source>
</evidence>
<dbReference type="EMBL" id="UINC01150441">
    <property type="protein sequence ID" value="SVD43484.1"/>
    <property type="molecule type" value="Genomic_DNA"/>
</dbReference>
<dbReference type="PANTHER" id="PTHR33362:SF5">
    <property type="entry name" value="C4-DICARBOXYLATE TRAP TRANSPORTER LARGE PERMEASE PROTEIN DCTM"/>
    <property type="match status" value="1"/>
</dbReference>
<dbReference type="GO" id="GO:0022857">
    <property type="term" value="F:transmembrane transporter activity"/>
    <property type="evidence" value="ECO:0007669"/>
    <property type="project" value="TreeGrafter"/>
</dbReference>
<reference evidence="9" key="1">
    <citation type="submission" date="2018-05" db="EMBL/GenBank/DDBJ databases">
        <authorList>
            <person name="Lanie J.A."/>
            <person name="Ng W.-L."/>
            <person name="Kazmierczak K.M."/>
            <person name="Andrzejewski T.M."/>
            <person name="Davidsen T.M."/>
            <person name="Wayne K.J."/>
            <person name="Tettelin H."/>
            <person name="Glass J.I."/>
            <person name="Rusch D."/>
            <person name="Podicherti R."/>
            <person name="Tsui H.-C.T."/>
            <person name="Winkler M.E."/>
        </authorList>
    </citation>
    <scope>NUCLEOTIDE SEQUENCE</scope>
</reference>
<keyword evidence="5 7" id="KW-1133">Transmembrane helix</keyword>
<dbReference type="GO" id="GO:0005886">
    <property type="term" value="C:plasma membrane"/>
    <property type="evidence" value="ECO:0007669"/>
    <property type="project" value="UniProtKB-SubCell"/>
</dbReference>
<keyword evidence="2" id="KW-1003">Cell membrane</keyword>
<evidence type="ECO:0000256" key="7">
    <source>
        <dbReference type="SAM" id="Phobius"/>
    </source>
</evidence>
<evidence type="ECO:0000256" key="5">
    <source>
        <dbReference type="ARBA" id="ARBA00022989"/>
    </source>
</evidence>
<evidence type="ECO:0000256" key="4">
    <source>
        <dbReference type="ARBA" id="ARBA00022692"/>
    </source>
</evidence>
<accession>A0A382VAI2</accession>
<dbReference type="InterPro" id="IPR010656">
    <property type="entry name" value="DctM"/>
</dbReference>
<dbReference type="AlphaFoldDB" id="A0A382VAI2"/>
<feature type="domain" description="TRAP C4-dicarboxylate transport system permease DctM subunit" evidence="8">
    <location>
        <begin position="10"/>
        <end position="142"/>
    </location>
</feature>
<keyword evidence="4 7" id="KW-0812">Transmembrane</keyword>
<dbReference type="Pfam" id="PF06808">
    <property type="entry name" value="DctM"/>
    <property type="match status" value="1"/>
</dbReference>
<comment type="subcellular location">
    <subcellularLocation>
        <location evidence="1">Cell inner membrane</location>
        <topology evidence="1">Multi-pass membrane protein</topology>
    </subcellularLocation>
</comment>
<feature type="non-terminal residue" evidence="9">
    <location>
        <position position="1"/>
    </location>
</feature>
<evidence type="ECO:0000256" key="1">
    <source>
        <dbReference type="ARBA" id="ARBA00004429"/>
    </source>
</evidence>
<sequence length="142" mass="15202">VEWVAVLMPVGLLFLGFPIFIILIATSAVILMFFTSVPWTAVHQVMFGSVDKFALMAVPFFIFAGELMGYGGISRRIIDWVMSIIGGMRGSLALTTVGTCTIFGAISGSSPATVAAVGRLLYPPLRERGYDEKFSTGLLASS</sequence>
<dbReference type="InterPro" id="IPR004681">
    <property type="entry name" value="TRAP_DctM"/>
</dbReference>
<name>A0A382VAI2_9ZZZZ</name>
<organism evidence="9">
    <name type="scientific">marine metagenome</name>
    <dbReference type="NCBI Taxonomy" id="408172"/>
    <lineage>
        <taxon>unclassified sequences</taxon>
        <taxon>metagenomes</taxon>
        <taxon>ecological metagenomes</taxon>
    </lineage>
</organism>
<evidence type="ECO:0000256" key="2">
    <source>
        <dbReference type="ARBA" id="ARBA00022475"/>
    </source>
</evidence>
<evidence type="ECO:0000259" key="8">
    <source>
        <dbReference type="Pfam" id="PF06808"/>
    </source>
</evidence>
<dbReference type="PANTHER" id="PTHR33362">
    <property type="entry name" value="SIALIC ACID TRAP TRANSPORTER PERMEASE PROTEIN SIAT-RELATED"/>
    <property type="match status" value="1"/>
</dbReference>
<feature type="transmembrane region" description="Helical" evidence="7">
    <location>
        <begin position="53"/>
        <end position="73"/>
    </location>
</feature>
<evidence type="ECO:0000313" key="9">
    <source>
        <dbReference type="EMBL" id="SVD43484.1"/>
    </source>
</evidence>